<dbReference type="Proteomes" id="UP000474175">
    <property type="component" value="Unassembled WGS sequence"/>
</dbReference>
<protein>
    <recommendedName>
        <fullName evidence="3">Lipoprotein</fullName>
    </recommendedName>
</protein>
<dbReference type="PROSITE" id="PS51257">
    <property type="entry name" value="PROKAR_LIPOPROTEIN"/>
    <property type="match status" value="1"/>
</dbReference>
<proteinExistence type="predicted"/>
<organism evidence="1 2">
    <name type="scientific">Spirosoma terrae</name>
    <dbReference type="NCBI Taxonomy" id="1968276"/>
    <lineage>
        <taxon>Bacteria</taxon>
        <taxon>Pseudomonadati</taxon>
        <taxon>Bacteroidota</taxon>
        <taxon>Cytophagia</taxon>
        <taxon>Cytophagales</taxon>
        <taxon>Cytophagaceae</taxon>
        <taxon>Spirosoma</taxon>
    </lineage>
</organism>
<comment type="caution">
    <text evidence="1">The sequence shown here is derived from an EMBL/GenBank/DDBJ whole genome shotgun (WGS) entry which is preliminary data.</text>
</comment>
<keyword evidence="2" id="KW-1185">Reference proteome</keyword>
<sequence>MRLLIVLFIITGLAGCKQEDALPLVNSTIIEVKSQASWQTERLDDTYVIQFPSDYKGGIGPTIEGPEFSLVRNDQRAYFLGAGALSGAATPLATPLPERINLGNVVLDRLVTLRRDGQTQGLFYYAEQPKTWGRLYLLKDGQFGYSMTVQYNIELHREVLGILQTIQPR</sequence>
<evidence type="ECO:0008006" key="3">
    <source>
        <dbReference type="Google" id="ProtNLM"/>
    </source>
</evidence>
<evidence type="ECO:0000313" key="2">
    <source>
        <dbReference type="Proteomes" id="UP000474175"/>
    </source>
</evidence>
<evidence type="ECO:0000313" key="1">
    <source>
        <dbReference type="EMBL" id="NDU94602.1"/>
    </source>
</evidence>
<accession>A0A6L9L5D5</accession>
<dbReference type="EMBL" id="JAAFZH010000002">
    <property type="protein sequence ID" value="NDU94602.1"/>
    <property type="molecule type" value="Genomic_DNA"/>
</dbReference>
<dbReference type="AlphaFoldDB" id="A0A6L9L5D5"/>
<reference evidence="1 2" key="1">
    <citation type="submission" date="2020-02" db="EMBL/GenBank/DDBJ databases">
        <title>Draft genome sequence of two Spirosoma agri KCTC 52727 and Spirosoma terrae KCTC 52035.</title>
        <authorList>
            <person name="Rojas J."/>
            <person name="Ambika Manirajan B."/>
            <person name="Suarez C."/>
            <person name="Ratering S."/>
            <person name="Schnell S."/>
        </authorList>
    </citation>
    <scope>NUCLEOTIDE SEQUENCE [LARGE SCALE GENOMIC DNA]</scope>
    <source>
        <strain evidence="1 2">KCTC 52035</strain>
    </source>
</reference>
<gene>
    <name evidence="1" type="ORF">GK108_06925</name>
</gene>
<dbReference type="RefSeq" id="WP_163944862.1">
    <property type="nucleotide sequence ID" value="NZ_JAAFZH010000002.1"/>
</dbReference>
<name>A0A6L9L5D5_9BACT</name>